<evidence type="ECO:0000313" key="3">
    <source>
        <dbReference type="Proteomes" id="UP001492380"/>
    </source>
</evidence>
<evidence type="ECO:0000256" key="1">
    <source>
        <dbReference type="SAM" id="MobiDB-lite"/>
    </source>
</evidence>
<sequence length="360" mass="38855">MSTQPTVTPEYGDFSGVAAAKAGGGGGEGEGGDHDVKRESENPYNALIINAAGGDATHIQALYSAHREGRNTQQREKLLSSDFAGVSVDPILLRLERPHLEPGFADTRHCLVFWARPPEKLKALVGEVQRRLGAVVPNLWHMPSSSLHMTALEITHSQPPEAIPPLIAALRPHLETMTSYTRTHRARLVKPLLSFDASALALSFLPAAGGEGLVKTTSTETETTTTDNGGRPRAAHADAYSYHHLRRDLYSLASQRAGLAIASRYVVPSAHLTVGRFIEASDFFVDGDAAKGVDRGRVQALLRAVDEINAWLKREYWPTEEGGIKEGGEWVVGQGKGLDCRMGTLWYGGGGETVMLGEGF</sequence>
<dbReference type="EMBL" id="JBBWRZ010000010">
    <property type="protein sequence ID" value="KAK8227672.1"/>
    <property type="molecule type" value="Genomic_DNA"/>
</dbReference>
<gene>
    <name evidence="2" type="ORF">HDK90DRAFT_514170</name>
</gene>
<comment type="caution">
    <text evidence="2">The sequence shown here is derived from an EMBL/GenBank/DDBJ whole genome shotgun (WGS) entry which is preliminary data.</text>
</comment>
<dbReference type="SUPFAM" id="SSF55144">
    <property type="entry name" value="LigT-like"/>
    <property type="match status" value="1"/>
</dbReference>
<dbReference type="InterPro" id="IPR009097">
    <property type="entry name" value="Cyclic_Pdiesterase"/>
</dbReference>
<dbReference type="Proteomes" id="UP001492380">
    <property type="component" value="Unassembled WGS sequence"/>
</dbReference>
<keyword evidence="2" id="KW-0436">Ligase</keyword>
<keyword evidence="3" id="KW-1185">Reference proteome</keyword>
<organism evidence="2 3">
    <name type="scientific">Phyllosticta capitalensis</name>
    <dbReference type="NCBI Taxonomy" id="121624"/>
    <lineage>
        <taxon>Eukaryota</taxon>
        <taxon>Fungi</taxon>
        <taxon>Dikarya</taxon>
        <taxon>Ascomycota</taxon>
        <taxon>Pezizomycotina</taxon>
        <taxon>Dothideomycetes</taxon>
        <taxon>Dothideomycetes incertae sedis</taxon>
        <taxon>Botryosphaeriales</taxon>
        <taxon>Phyllostictaceae</taxon>
        <taxon>Phyllosticta</taxon>
    </lineage>
</organism>
<protein>
    <submittedName>
        <fullName evidence="2">RNA ligase/cyclic nucleotide phosphodiesterase</fullName>
    </submittedName>
</protein>
<feature type="region of interest" description="Disordered" evidence="1">
    <location>
        <begin position="1"/>
        <end position="38"/>
    </location>
</feature>
<dbReference type="GO" id="GO:0016874">
    <property type="term" value="F:ligase activity"/>
    <property type="evidence" value="ECO:0007669"/>
    <property type="project" value="UniProtKB-KW"/>
</dbReference>
<reference evidence="2 3" key="1">
    <citation type="submission" date="2024-04" db="EMBL/GenBank/DDBJ databases">
        <title>Phyllosticta paracitricarpa is synonymous to the EU quarantine fungus P. citricarpa based on phylogenomic analyses.</title>
        <authorList>
            <consortium name="Lawrence Berkeley National Laboratory"/>
            <person name="Van Ingen-Buijs V.A."/>
            <person name="Van Westerhoven A.C."/>
            <person name="Haridas S."/>
            <person name="Skiadas P."/>
            <person name="Martin F."/>
            <person name="Groenewald J.Z."/>
            <person name="Crous P.W."/>
            <person name="Seidl M.F."/>
        </authorList>
    </citation>
    <scope>NUCLEOTIDE SEQUENCE [LARGE SCALE GENOMIC DNA]</scope>
    <source>
        <strain evidence="2 3">CBS 123374</strain>
    </source>
</reference>
<accession>A0ABR1YFG3</accession>
<proteinExistence type="predicted"/>
<name>A0ABR1YFG3_9PEZI</name>
<evidence type="ECO:0000313" key="2">
    <source>
        <dbReference type="EMBL" id="KAK8227672.1"/>
    </source>
</evidence>